<dbReference type="Ensembl" id="ENSLLTT00000006560.1">
    <property type="protein sequence ID" value="ENSLLTP00000006310.1"/>
    <property type="gene ID" value="ENSLLTG00000004848.1"/>
</dbReference>
<dbReference type="AlphaFoldDB" id="A0A8C5WQV6"/>
<protein>
    <submittedName>
        <fullName evidence="1">Uncharacterized protein</fullName>
    </submittedName>
</protein>
<reference evidence="1" key="1">
    <citation type="submission" date="2025-08" db="UniProtKB">
        <authorList>
            <consortium name="Ensembl"/>
        </authorList>
    </citation>
    <scope>IDENTIFICATION</scope>
</reference>
<sequence length="77" mass="9290">MNVILMQKMNKIMTRMLKNFCNKKIQQLFTLKHLRRNNIKVHLMLVVRMKMVSPLWLYVHFSNCAIRSIISKIRSKS</sequence>
<reference evidence="1" key="2">
    <citation type="submission" date="2025-09" db="UniProtKB">
        <authorList>
            <consortium name="Ensembl"/>
        </authorList>
    </citation>
    <scope>IDENTIFICATION</scope>
</reference>
<name>A0A8C5WQV6_LATLA</name>
<proteinExistence type="predicted"/>
<dbReference type="Proteomes" id="UP000694406">
    <property type="component" value="Unplaced"/>
</dbReference>
<keyword evidence="2" id="KW-1185">Reference proteome</keyword>
<evidence type="ECO:0000313" key="1">
    <source>
        <dbReference type="Ensembl" id="ENSLLTP00000006310.1"/>
    </source>
</evidence>
<organism evidence="1 2">
    <name type="scientific">Laticauda laticaudata</name>
    <name type="common">Blue-ringed sea krait</name>
    <name type="synonym">Blue-lipped sea krait</name>
    <dbReference type="NCBI Taxonomy" id="8630"/>
    <lineage>
        <taxon>Eukaryota</taxon>
        <taxon>Metazoa</taxon>
        <taxon>Chordata</taxon>
        <taxon>Craniata</taxon>
        <taxon>Vertebrata</taxon>
        <taxon>Euteleostomi</taxon>
        <taxon>Lepidosauria</taxon>
        <taxon>Squamata</taxon>
        <taxon>Bifurcata</taxon>
        <taxon>Unidentata</taxon>
        <taxon>Episquamata</taxon>
        <taxon>Toxicofera</taxon>
        <taxon>Serpentes</taxon>
        <taxon>Colubroidea</taxon>
        <taxon>Elapidae</taxon>
        <taxon>Laticaudinae</taxon>
        <taxon>Laticauda</taxon>
    </lineage>
</organism>
<accession>A0A8C5WQV6</accession>
<evidence type="ECO:0000313" key="2">
    <source>
        <dbReference type="Proteomes" id="UP000694406"/>
    </source>
</evidence>